<keyword evidence="1" id="KW-0233">DNA recombination</keyword>
<protein>
    <recommendedName>
        <fullName evidence="1">ATP-dependent DNA helicase</fullName>
        <ecNumber evidence="1">5.6.2.3</ecNumber>
    </recommendedName>
</protein>
<accession>A0ABY7ECW5</accession>
<dbReference type="InterPro" id="IPR003593">
    <property type="entry name" value="AAA+_ATPase"/>
</dbReference>
<reference evidence="4" key="1">
    <citation type="submission" date="2022-11" db="EMBL/GenBank/DDBJ databases">
        <title>Centuries of genome instability and evolution in soft-shell clam transmissible cancer (bioRxiv).</title>
        <authorList>
            <person name="Hart S.F.M."/>
            <person name="Yonemitsu M.A."/>
            <person name="Giersch R.M."/>
            <person name="Beal B.F."/>
            <person name="Arriagada G."/>
            <person name="Davis B.W."/>
            <person name="Ostrander E.A."/>
            <person name="Goff S.P."/>
            <person name="Metzger M.J."/>
        </authorList>
    </citation>
    <scope>NUCLEOTIDE SEQUENCE</scope>
    <source>
        <strain evidence="4">MELC-2E11</strain>
        <tissue evidence="4">Siphon/mantle</tissue>
    </source>
</reference>
<evidence type="ECO:0000256" key="1">
    <source>
        <dbReference type="RuleBase" id="RU363044"/>
    </source>
</evidence>
<name>A0ABY7ECW5_MYAAR</name>
<gene>
    <name evidence="4" type="ORF">MAR_017816</name>
</gene>
<dbReference type="Pfam" id="PF05970">
    <property type="entry name" value="PIF1"/>
    <property type="match status" value="1"/>
</dbReference>
<feature type="non-terminal residue" evidence="4">
    <location>
        <position position="467"/>
    </location>
</feature>
<keyword evidence="1" id="KW-0227">DNA damage</keyword>
<feature type="domain" description="AAA+ ATPase" evidence="3">
    <location>
        <begin position="16"/>
        <end position="218"/>
    </location>
</feature>
<organism evidence="4 5">
    <name type="scientific">Mya arenaria</name>
    <name type="common">Soft-shell clam</name>
    <dbReference type="NCBI Taxonomy" id="6604"/>
    <lineage>
        <taxon>Eukaryota</taxon>
        <taxon>Metazoa</taxon>
        <taxon>Spiralia</taxon>
        <taxon>Lophotrochozoa</taxon>
        <taxon>Mollusca</taxon>
        <taxon>Bivalvia</taxon>
        <taxon>Autobranchia</taxon>
        <taxon>Heteroconchia</taxon>
        <taxon>Euheterodonta</taxon>
        <taxon>Imparidentia</taxon>
        <taxon>Neoheterodontei</taxon>
        <taxon>Myida</taxon>
        <taxon>Myoidea</taxon>
        <taxon>Myidae</taxon>
        <taxon>Mya</taxon>
    </lineage>
</organism>
<keyword evidence="1" id="KW-0378">Hydrolase</keyword>
<keyword evidence="1" id="KW-0067">ATP-binding</keyword>
<sequence length="467" mass="52991">MALNDEQNLAFQHIIDGHNVLIIGPAGIGKSHLIKKTTVDTLKQSGKKVYITATTGIASSHYADATTIHRWSGIGDGRHSVEDLKDIISNNKQYLDVKNRIHETDVLIIDECSMMRQLPPVPNTLCGDDGDYCFSSKIFNKMFPHQIELKEVIRQKETDLIKAIEECSMGNASPHTVTFIRSLNRPLPEKVSIVTPMLFSTNELVDDFNRKSIIEQPGQMYEFIATDTGEKRYLDKMTVSKVLWLNIGVPVILMHNLTDKLVNGLQGYVTGITEDGPVVKFAGNEVPIKKSKMYSPLKNMDVAVREQYPIKLAFAISIHKSQGMTLDRPISKRTVTNASMSRIRYIGGYCIAKVHYKYLQEKSQICIKLIPKIRCLILNADKHLKKRSLTYISNSLFDFFKAVTELCLKMLSDEYLNKYGENHLMVMLNQYRKYILESFNVEKKMSHRKQIQVSKPAGKGKGKISKK</sequence>
<comment type="cofactor">
    <cofactor evidence="1">
        <name>Mg(2+)</name>
        <dbReference type="ChEBI" id="CHEBI:18420"/>
    </cofactor>
</comment>
<dbReference type="Gene3D" id="2.30.30.940">
    <property type="match status" value="1"/>
</dbReference>
<comment type="similarity">
    <text evidence="1">Belongs to the helicase family.</text>
</comment>
<evidence type="ECO:0000313" key="5">
    <source>
        <dbReference type="Proteomes" id="UP001164746"/>
    </source>
</evidence>
<dbReference type="EMBL" id="CP111017">
    <property type="protein sequence ID" value="WAR07858.1"/>
    <property type="molecule type" value="Genomic_DNA"/>
</dbReference>
<feature type="compositionally biased region" description="Basic residues" evidence="2">
    <location>
        <begin position="458"/>
        <end position="467"/>
    </location>
</feature>
<dbReference type="InterPro" id="IPR051055">
    <property type="entry name" value="PIF1_helicase"/>
</dbReference>
<dbReference type="InterPro" id="IPR027417">
    <property type="entry name" value="P-loop_NTPase"/>
</dbReference>
<dbReference type="EC" id="5.6.2.3" evidence="1"/>
<dbReference type="SUPFAM" id="SSF52540">
    <property type="entry name" value="P-loop containing nucleoside triphosphate hydrolases"/>
    <property type="match status" value="2"/>
</dbReference>
<keyword evidence="1" id="KW-0234">DNA repair</keyword>
<proteinExistence type="inferred from homology"/>
<evidence type="ECO:0000256" key="2">
    <source>
        <dbReference type="SAM" id="MobiDB-lite"/>
    </source>
</evidence>
<evidence type="ECO:0000259" key="3">
    <source>
        <dbReference type="SMART" id="SM00382"/>
    </source>
</evidence>
<dbReference type="Gene3D" id="3.40.50.300">
    <property type="entry name" value="P-loop containing nucleotide triphosphate hydrolases"/>
    <property type="match status" value="2"/>
</dbReference>
<keyword evidence="1" id="KW-0347">Helicase</keyword>
<dbReference type="SMART" id="SM00382">
    <property type="entry name" value="AAA"/>
    <property type="match status" value="1"/>
</dbReference>
<dbReference type="Proteomes" id="UP001164746">
    <property type="component" value="Chromosome 6"/>
</dbReference>
<evidence type="ECO:0000313" key="4">
    <source>
        <dbReference type="EMBL" id="WAR07858.1"/>
    </source>
</evidence>
<keyword evidence="5" id="KW-1185">Reference proteome</keyword>
<comment type="catalytic activity">
    <reaction evidence="1">
        <text>ATP + H2O = ADP + phosphate + H(+)</text>
        <dbReference type="Rhea" id="RHEA:13065"/>
        <dbReference type="ChEBI" id="CHEBI:15377"/>
        <dbReference type="ChEBI" id="CHEBI:15378"/>
        <dbReference type="ChEBI" id="CHEBI:30616"/>
        <dbReference type="ChEBI" id="CHEBI:43474"/>
        <dbReference type="ChEBI" id="CHEBI:456216"/>
        <dbReference type="EC" id="5.6.2.3"/>
    </reaction>
</comment>
<dbReference type="PANTHER" id="PTHR47642">
    <property type="entry name" value="ATP-DEPENDENT DNA HELICASE"/>
    <property type="match status" value="1"/>
</dbReference>
<feature type="region of interest" description="Disordered" evidence="2">
    <location>
        <begin position="447"/>
        <end position="467"/>
    </location>
</feature>
<keyword evidence="1" id="KW-0547">Nucleotide-binding</keyword>
<dbReference type="InterPro" id="IPR010285">
    <property type="entry name" value="DNA_helicase_pif1-like_DEAD"/>
</dbReference>